<evidence type="ECO:0000256" key="5">
    <source>
        <dbReference type="ARBA" id="ARBA00023186"/>
    </source>
</evidence>
<keyword evidence="2" id="KW-0677">Repeat</keyword>
<evidence type="ECO:0000259" key="8">
    <source>
        <dbReference type="PROSITE" id="PS50076"/>
    </source>
</evidence>
<evidence type="ECO:0000256" key="4">
    <source>
        <dbReference type="ARBA" id="ARBA00022833"/>
    </source>
</evidence>
<dbReference type="SUPFAM" id="SSF49493">
    <property type="entry name" value="HSP40/DnaJ peptide-binding domain"/>
    <property type="match status" value="2"/>
</dbReference>
<feature type="region of interest" description="Disordered" evidence="7">
    <location>
        <begin position="434"/>
        <end position="518"/>
    </location>
</feature>
<dbReference type="InterPro" id="IPR018253">
    <property type="entry name" value="DnaJ_domain_CS"/>
</dbReference>
<dbReference type="PROSITE" id="PS51188">
    <property type="entry name" value="ZF_CR"/>
    <property type="match status" value="1"/>
</dbReference>
<protein>
    <recommendedName>
        <fullName evidence="12">Chaperone DnaJ</fullName>
    </recommendedName>
</protein>
<dbReference type="NCBIfam" id="NF008035">
    <property type="entry name" value="PRK10767.1"/>
    <property type="match status" value="1"/>
</dbReference>
<dbReference type="PANTHER" id="PTHR43096">
    <property type="entry name" value="DNAJ HOMOLOG 1, MITOCHONDRIAL-RELATED"/>
    <property type="match status" value="1"/>
</dbReference>
<dbReference type="Gene3D" id="1.10.287.110">
    <property type="entry name" value="DnaJ domain"/>
    <property type="match status" value="1"/>
</dbReference>
<evidence type="ECO:0000256" key="3">
    <source>
        <dbReference type="ARBA" id="ARBA00022771"/>
    </source>
</evidence>
<dbReference type="GeneID" id="25903652"/>
<dbReference type="InterPro" id="IPR036869">
    <property type="entry name" value="J_dom_sf"/>
</dbReference>
<dbReference type="Proteomes" id="UP000054560">
    <property type="component" value="Unassembled WGS sequence"/>
</dbReference>
<dbReference type="STRING" id="667725.A0A0L0G6M4"/>
<name>A0A0L0G6M4_9EUKA</name>
<dbReference type="GO" id="GO:0005737">
    <property type="term" value="C:cytoplasm"/>
    <property type="evidence" value="ECO:0007669"/>
    <property type="project" value="TreeGrafter"/>
</dbReference>
<gene>
    <name evidence="10" type="ORF">SARC_03148</name>
</gene>
<keyword evidence="5" id="KW-0143">Chaperone</keyword>
<sequence>MSVLKSGIVRAVNPALAAARPAAASLYSRAYGSALLGRAHLHGRIAGHPLAGLSSAERYGQHISSVHTQQQKRKYASQKKRDYYEVLGVSKNSDQKEIKKAYYQAAKKFHPDRAKGAEEKKTFGEKFQEISEAYEVLGDENQKSVYDQYGHAGLDGQNGMGGGGFGGHPGHDPFEMFRDFESMFGGRGGRGGGGPNRPQRGMDIEAQVNIPFTDIIKETKHTVEYRADCTCTTCSGTGAKPGTTRTTCSRCGGSGHTVQQSGFFHMQSACTACGGVGSTVSSPCSSCFGAGQKSEKKTVEITIPAGVEDGMQMQVTGRGSEGANKGPAGNLVLLIRVARSPVFQREGADVLSRVNIDMVKAALGGTVRTQSLTGEIELNVPAGTQPGDKLRLRGRGIPQLHRSSKGDHFIEFKVSIPKRLTAAQREILEELREELENPNSAREARLRQAQSMAADKTSAASAEETTTKSKKHVDKGLEKEEKASFFGRLKKKVCGDDDSDNKSKSDHNDTSEKKAESL</sequence>
<dbReference type="CDD" id="cd10747">
    <property type="entry name" value="DnaJ_C"/>
    <property type="match status" value="1"/>
</dbReference>
<dbReference type="CDD" id="cd06257">
    <property type="entry name" value="DnaJ"/>
    <property type="match status" value="1"/>
</dbReference>
<reference evidence="10 11" key="1">
    <citation type="submission" date="2011-02" db="EMBL/GenBank/DDBJ databases">
        <title>The Genome Sequence of Sphaeroforma arctica JP610.</title>
        <authorList>
            <consortium name="The Broad Institute Genome Sequencing Platform"/>
            <person name="Russ C."/>
            <person name="Cuomo C."/>
            <person name="Young S.K."/>
            <person name="Zeng Q."/>
            <person name="Gargeya S."/>
            <person name="Alvarado L."/>
            <person name="Berlin A."/>
            <person name="Chapman S.B."/>
            <person name="Chen Z."/>
            <person name="Freedman E."/>
            <person name="Gellesch M."/>
            <person name="Goldberg J."/>
            <person name="Griggs A."/>
            <person name="Gujja S."/>
            <person name="Heilman E."/>
            <person name="Heiman D."/>
            <person name="Howarth C."/>
            <person name="Mehta T."/>
            <person name="Neiman D."/>
            <person name="Pearson M."/>
            <person name="Roberts A."/>
            <person name="Saif S."/>
            <person name="Shea T."/>
            <person name="Shenoy N."/>
            <person name="Sisk P."/>
            <person name="Stolte C."/>
            <person name="Sykes S."/>
            <person name="White J."/>
            <person name="Yandava C."/>
            <person name="Burger G."/>
            <person name="Gray M.W."/>
            <person name="Holland P.W.H."/>
            <person name="King N."/>
            <person name="Lang F.B.F."/>
            <person name="Roger A.J."/>
            <person name="Ruiz-Trillo I."/>
            <person name="Haas B."/>
            <person name="Nusbaum C."/>
            <person name="Birren B."/>
        </authorList>
    </citation>
    <scope>NUCLEOTIDE SEQUENCE [LARGE SCALE GENOMIC DNA]</scope>
    <source>
        <strain evidence="10 11">JP610</strain>
    </source>
</reference>
<dbReference type="PROSITE" id="PS00636">
    <property type="entry name" value="DNAJ_1"/>
    <property type="match status" value="1"/>
</dbReference>
<dbReference type="OrthoDB" id="10256793at2759"/>
<dbReference type="Gene3D" id="2.60.260.20">
    <property type="entry name" value="Urease metallochaperone UreE, N-terminal domain"/>
    <property type="match status" value="2"/>
</dbReference>
<dbReference type="CDD" id="cd10719">
    <property type="entry name" value="DnaJ_zf"/>
    <property type="match status" value="1"/>
</dbReference>
<evidence type="ECO:0000256" key="7">
    <source>
        <dbReference type="SAM" id="MobiDB-lite"/>
    </source>
</evidence>
<dbReference type="InterPro" id="IPR008971">
    <property type="entry name" value="HSP40/DnaJ_pept-bd"/>
</dbReference>
<evidence type="ECO:0000256" key="1">
    <source>
        <dbReference type="ARBA" id="ARBA00022723"/>
    </source>
</evidence>
<dbReference type="RefSeq" id="XP_014158559.1">
    <property type="nucleotide sequence ID" value="XM_014303084.1"/>
</dbReference>
<dbReference type="GO" id="GO:0051082">
    <property type="term" value="F:unfolded protein binding"/>
    <property type="evidence" value="ECO:0007669"/>
    <property type="project" value="InterPro"/>
</dbReference>
<dbReference type="GO" id="GO:0009408">
    <property type="term" value="P:response to heat"/>
    <property type="evidence" value="ECO:0007669"/>
    <property type="project" value="InterPro"/>
</dbReference>
<keyword evidence="3 6" id="KW-0863">Zinc-finger</keyword>
<evidence type="ECO:0000313" key="10">
    <source>
        <dbReference type="EMBL" id="KNC84657.1"/>
    </source>
</evidence>
<dbReference type="Gene3D" id="2.10.230.10">
    <property type="entry name" value="Heat shock protein DnaJ, cysteine-rich domain"/>
    <property type="match status" value="1"/>
</dbReference>
<feature type="zinc finger region" description="CR-type" evidence="6">
    <location>
        <begin position="218"/>
        <end position="296"/>
    </location>
</feature>
<keyword evidence="11" id="KW-1185">Reference proteome</keyword>
<organism evidence="10 11">
    <name type="scientific">Sphaeroforma arctica JP610</name>
    <dbReference type="NCBI Taxonomy" id="667725"/>
    <lineage>
        <taxon>Eukaryota</taxon>
        <taxon>Ichthyosporea</taxon>
        <taxon>Ichthyophonida</taxon>
        <taxon>Sphaeroforma</taxon>
    </lineage>
</organism>
<keyword evidence="4 6" id="KW-0862">Zinc</keyword>
<dbReference type="Pfam" id="PF00684">
    <property type="entry name" value="DnaJ_CXXCXGXG"/>
    <property type="match status" value="1"/>
</dbReference>
<dbReference type="PANTHER" id="PTHR43096:SF52">
    <property type="entry name" value="DNAJ HOMOLOG 1, MITOCHONDRIAL-RELATED"/>
    <property type="match status" value="1"/>
</dbReference>
<dbReference type="FunFam" id="2.60.260.20:FF:000005">
    <property type="entry name" value="Chaperone protein dnaJ 1, mitochondrial"/>
    <property type="match status" value="1"/>
</dbReference>
<dbReference type="GO" id="GO:0031072">
    <property type="term" value="F:heat shock protein binding"/>
    <property type="evidence" value="ECO:0007669"/>
    <property type="project" value="InterPro"/>
</dbReference>
<dbReference type="Pfam" id="PF00226">
    <property type="entry name" value="DnaJ"/>
    <property type="match status" value="1"/>
</dbReference>
<proteinExistence type="inferred from homology"/>
<dbReference type="InterPro" id="IPR002939">
    <property type="entry name" value="DnaJ_C"/>
</dbReference>
<evidence type="ECO:0000256" key="6">
    <source>
        <dbReference type="PROSITE-ProRule" id="PRU00546"/>
    </source>
</evidence>
<evidence type="ECO:0000313" key="11">
    <source>
        <dbReference type="Proteomes" id="UP000054560"/>
    </source>
</evidence>
<dbReference type="GO" id="GO:0005524">
    <property type="term" value="F:ATP binding"/>
    <property type="evidence" value="ECO:0007669"/>
    <property type="project" value="InterPro"/>
</dbReference>
<feature type="domain" description="J" evidence="8">
    <location>
        <begin position="82"/>
        <end position="150"/>
    </location>
</feature>
<dbReference type="EMBL" id="KQ241750">
    <property type="protein sequence ID" value="KNC84657.1"/>
    <property type="molecule type" value="Genomic_DNA"/>
</dbReference>
<dbReference type="InterPro" id="IPR001623">
    <property type="entry name" value="DnaJ_domain"/>
</dbReference>
<dbReference type="GO" id="GO:0008270">
    <property type="term" value="F:zinc ion binding"/>
    <property type="evidence" value="ECO:0007669"/>
    <property type="project" value="UniProtKB-KW"/>
</dbReference>
<feature type="domain" description="CR-type" evidence="9">
    <location>
        <begin position="218"/>
        <end position="296"/>
    </location>
</feature>
<dbReference type="HAMAP" id="MF_01152">
    <property type="entry name" value="DnaJ"/>
    <property type="match status" value="1"/>
</dbReference>
<dbReference type="SMART" id="SM00271">
    <property type="entry name" value="DnaJ"/>
    <property type="match status" value="1"/>
</dbReference>
<dbReference type="FunFam" id="2.10.230.10:FF:000002">
    <property type="entry name" value="Molecular chaperone DnaJ"/>
    <property type="match status" value="1"/>
</dbReference>
<evidence type="ECO:0000256" key="2">
    <source>
        <dbReference type="ARBA" id="ARBA00022737"/>
    </source>
</evidence>
<dbReference type="PRINTS" id="PR00625">
    <property type="entry name" value="JDOMAIN"/>
</dbReference>
<dbReference type="GO" id="GO:0042026">
    <property type="term" value="P:protein refolding"/>
    <property type="evidence" value="ECO:0007669"/>
    <property type="project" value="TreeGrafter"/>
</dbReference>
<dbReference type="SUPFAM" id="SSF46565">
    <property type="entry name" value="Chaperone J-domain"/>
    <property type="match status" value="1"/>
</dbReference>
<dbReference type="eggNOG" id="KOG0715">
    <property type="taxonomic scope" value="Eukaryota"/>
</dbReference>
<feature type="compositionally biased region" description="Basic and acidic residues" evidence="7">
    <location>
        <begin position="474"/>
        <end position="483"/>
    </location>
</feature>
<dbReference type="PROSITE" id="PS50076">
    <property type="entry name" value="DNAJ_2"/>
    <property type="match status" value="1"/>
</dbReference>
<evidence type="ECO:0008006" key="12">
    <source>
        <dbReference type="Google" id="ProtNLM"/>
    </source>
</evidence>
<dbReference type="Pfam" id="PF01556">
    <property type="entry name" value="DnaJ_C"/>
    <property type="match status" value="1"/>
</dbReference>
<dbReference type="InterPro" id="IPR012724">
    <property type="entry name" value="DnaJ"/>
</dbReference>
<accession>A0A0L0G6M4</accession>
<dbReference type="AlphaFoldDB" id="A0A0L0G6M4"/>
<evidence type="ECO:0000259" key="9">
    <source>
        <dbReference type="PROSITE" id="PS51188"/>
    </source>
</evidence>
<feature type="compositionally biased region" description="Low complexity" evidence="7">
    <location>
        <begin position="451"/>
        <end position="464"/>
    </location>
</feature>
<dbReference type="SUPFAM" id="SSF57938">
    <property type="entry name" value="DnaJ/Hsp40 cysteine-rich domain"/>
    <property type="match status" value="1"/>
</dbReference>
<dbReference type="InterPro" id="IPR001305">
    <property type="entry name" value="HSP_DnaJ_Cys-rich_dom"/>
</dbReference>
<feature type="compositionally biased region" description="Basic and acidic residues" evidence="7">
    <location>
        <begin position="500"/>
        <end position="518"/>
    </location>
</feature>
<dbReference type="InterPro" id="IPR036410">
    <property type="entry name" value="HSP_DnaJ_Cys-rich_dom_sf"/>
</dbReference>
<keyword evidence="1 6" id="KW-0479">Metal-binding</keyword>